<comment type="caution">
    <text evidence="10">The sequence shown here is derived from an EMBL/GenBank/DDBJ whole genome shotgun (WGS) entry which is preliminary data.</text>
</comment>
<dbReference type="Gene3D" id="3.90.780.10">
    <property type="entry name" value="5'-Nucleotidase, C-terminal domain"/>
    <property type="match status" value="2"/>
</dbReference>
<evidence type="ECO:0008006" key="12">
    <source>
        <dbReference type="Google" id="ProtNLM"/>
    </source>
</evidence>
<dbReference type="Proteomes" id="UP000664357">
    <property type="component" value="Unassembled WGS sequence"/>
</dbReference>
<dbReference type="Pfam" id="PF02872">
    <property type="entry name" value="5_nucleotid_C"/>
    <property type="match status" value="2"/>
</dbReference>
<dbReference type="RefSeq" id="WP_207702840.1">
    <property type="nucleotide sequence ID" value="NZ_JAFREL020000001.1"/>
</dbReference>
<keyword evidence="11" id="KW-1185">Reference proteome</keyword>
<accession>A0ABV0ELX5</accession>
<dbReference type="Pfam" id="PF00149">
    <property type="entry name" value="Metallophos"/>
    <property type="match status" value="2"/>
</dbReference>
<gene>
    <name evidence="10" type="ORF">JZO67_000355</name>
</gene>
<keyword evidence="6" id="KW-0812">Transmembrane</keyword>
<dbReference type="InterPro" id="IPR004843">
    <property type="entry name" value="Calcineurin-like_PHP"/>
</dbReference>
<evidence type="ECO:0000256" key="2">
    <source>
        <dbReference type="ARBA" id="ARBA00022525"/>
    </source>
</evidence>
<keyword evidence="2" id="KW-0964">Secreted</keyword>
<dbReference type="PANTHER" id="PTHR11575:SF24">
    <property type="entry name" value="5'-NUCLEOTIDASE"/>
    <property type="match status" value="1"/>
</dbReference>
<dbReference type="PRINTS" id="PR01607">
    <property type="entry name" value="APYRASEFAMLY"/>
</dbReference>
<dbReference type="SUPFAM" id="SSF55816">
    <property type="entry name" value="5'-nucleotidase (syn. UDP-sugar hydrolase), C-terminal domain"/>
    <property type="match status" value="2"/>
</dbReference>
<dbReference type="Gene3D" id="3.60.21.10">
    <property type="match status" value="2"/>
</dbReference>
<keyword evidence="6" id="KW-1133">Transmembrane helix</keyword>
<dbReference type="PROSITE" id="PS00785">
    <property type="entry name" value="5_NUCLEOTIDASE_1"/>
    <property type="match status" value="1"/>
</dbReference>
<sequence length="1308" mass="141667">MKEQKWKRFIKVWHIALVTGLLMGTSAPIIGLAEETSSQASSEIEQTTASSSKEKGTAESAIKTSQTVGNETEQTTASSEKETTSRAAADTGTKKLTILGTSDVHGQLWNYSYEDNKETPLGLAQVSSAVQAARSQNENGTVLIDNGDMIQGTILTDDLYNTREGYKDKAHPMIKAMNYMKYDAMVLGNHEFNFGLPLIEKIKSEASFPILSANTYKKADGSNFVGSTIVKELDLDGDSTSDIKVGIIGLTTPHIPQWDGDKVASLEFAALKDGAEKAVQELEGKGADVIVASIHAGRQDDDPAAAADTVINNVRGIDAYLLGHDHRSFAETVTGVDGKQIPIAGPKDTGTQMMRIDLDVAKEADQWVVKSSASQIVDTTKYPADTQLKAETEEYHNKTKEFIDAVIGKATGDFLPKEEIKGIPEAQLQPTAMISLINNVQRSVTGADLSASALFKADSKLPAGDLTYSNVFDIYKYPNTLVKAKITGENLLKYMENQAAYYNAPKPGDVTLSFNPEIRVYNYDIFSGVDYVIDVSKPVGERVTATIGGQPVDPAKEFTIAINNYRYEGLVGSGILAPDSLVLNTDPQTLRGLIVEYIKDKGTIDPAKELEDNWEVVGTNFEQNWRDLAKRLVDEGKLTIKPSADGRTPNVVPITKADIREALAAEGASQPVTIMHTNDVHGRLEENAGNKTLGMAKLKTAKESLAPTLMIDVGDVFQGLPISNYSEGRQMAKVLNEVGYDAMVVGNHEFDFGYDVAMEYKDLLNFPILSANTYKDGKPAFEASTVVERNGQKFAIIGLTTPETAVKTHPKNVEGVTFDDPLKSAIAEIDRLDSQGIDVFVVAGHLGIDETTPTKWCGDYVAKELDKAYTDKNIVFLDGHSHTESEQRFGKVLYAQTGNYLNNIGEVTVDVADPEKSTAVLHSYASLSSYEPNAAVAALVQAAKDEFDVANSEVLIPNNTIFFNGQRENVRTRETNLGNLIGDAMWAYGQEGFSEPTDFAMMNGGGIRENIEAGPITRGDIIAVLPFGNSISQIKVKGSQIKEMFEYSVRSEAQKDAGGNVITDEAGQPLLGANGGFLHISKSVKFYYDSNKKASTDASVGERVLQIEIYNRKTQEFEKLDSKKTYNMATNDFLAAGGDGYDMLGGSREEGPSLDSVLINYLQSATKLRVLDENNVDLNDYQVELSQDRIIPMSEAKFNELNKPAPEPGKDGEDGKDGENGQNGQNGQKGDEGDQGDPGKTGAGTDGKTGTDGKENQTGVITHTAQPVSNKKQYPSTGEKVAAYGFAGLLVVAGSAGTWIWYNKRKAS</sequence>
<reference evidence="10 11" key="1">
    <citation type="submission" date="2021-03" db="EMBL/GenBank/DDBJ databases">
        <authorList>
            <person name="Gilmore M.S."/>
            <person name="Schwartzman J."/>
            <person name="Van Tyne D."/>
            <person name="Martin M."/>
            <person name="Earl A.M."/>
            <person name="Manson A.L."/>
            <person name="Straub T."/>
            <person name="Salamzade R."/>
            <person name="Saavedra J."/>
            <person name="Lebreton F."/>
            <person name="Prichula J."/>
            <person name="Schaufler K."/>
            <person name="Gaca A."/>
            <person name="Sgardioli B."/>
            <person name="Wagenaar J."/>
            <person name="Strong T."/>
        </authorList>
    </citation>
    <scope>NUCLEOTIDE SEQUENCE [LARGE SCALE GENOMIC DNA]</scope>
    <source>
        <strain evidence="10 11">665A</strain>
    </source>
</reference>
<feature type="domain" description="Gram-positive cocci surface proteins LPxTG" evidence="8">
    <location>
        <begin position="1267"/>
        <end position="1306"/>
    </location>
</feature>
<dbReference type="Pfam" id="PF00746">
    <property type="entry name" value="Gram_pos_anchor"/>
    <property type="match status" value="1"/>
</dbReference>
<evidence type="ECO:0000259" key="9">
    <source>
        <dbReference type="Pfam" id="PF02872"/>
    </source>
</evidence>
<evidence type="ECO:0000256" key="4">
    <source>
        <dbReference type="ARBA" id="ARBA00023088"/>
    </source>
</evidence>
<evidence type="ECO:0000259" key="7">
    <source>
        <dbReference type="Pfam" id="PF00149"/>
    </source>
</evidence>
<feature type="transmembrane region" description="Helical" evidence="6">
    <location>
        <begin position="1281"/>
        <end position="1302"/>
    </location>
</feature>
<dbReference type="InterPro" id="IPR029052">
    <property type="entry name" value="Metallo-depent_PP-like"/>
</dbReference>
<feature type="domain" description="Calcineurin-like phosphoesterase" evidence="7">
    <location>
        <begin position="97"/>
        <end position="327"/>
    </location>
</feature>
<dbReference type="EMBL" id="JAFREL020000001">
    <property type="protein sequence ID" value="MEO1768444.1"/>
    <property type="molecule type" value="Genomic_DNA"/>
</dbReference>
<name>A0ABV0ELX5_9ENTE</name>
<dbReference type="InterPro" id="IPR019931">
    <property type="entry name" value="LPXTG_anchor"/>
</dbReference>
<evidence type="ECO:0000259" key="8">
    <source>
        <dbReference type="Pfam" id="PF00746"/>
    </source>
</evidence>
<dbReference type="InterPro" id="IPR008334">
    <property type="entry name" value="5'-Nucleotdase_C"/>
</dbReference>
<evidence type="ECO:0000256" key="3">
    <source>
        <dbReference type="ARBA" id="ARBA00022729"/>
    </source>
</evidence>
<feature type="compositionally biased region" description="Polar residues" evidence="5">
    <location>
        <begin position="1256"/>
        <end position="1274"/>
    </location>
</feature>
<keyword evidence="6" id="KW-0472">Membrane</keyword>
<dbReference type="SUPFAM" id="SSF56300">
    <property type="entry name" value="Metallo-dependent phosphatases"/>
    <property type="match status" value="2"/>
</dbReference>
<feature type="region of interest" description="Disordered" evidence="5">
    <location>
        <begin position="1195"/>
        <end position="1274"/>
    </location>
</feature>
<evidence type="ECO:0000313" key="10">
    <source>
        <dbReference type="EMBL" id="MEO1768444.1"/>
    </source>
</evidence>
<proteinExistence type="predicted"/>
<evidence type="ECO:0000256" key="5">
    <source>
        <dbReference type="SAM" id="MobiDB-lite"/>
    </source>
</evidence>
<feature type="compositionally biased region" description="Basic and acidic residues" evidence="5">
    <location>
        <begin position="1208"/>
        <end position="1219"/>
    </location>
</feature>
<dbReference type="PANTHER" id="PTHR11575">
    <property type="entry name" value="5'-NUCLEOTIDASE-RELATED"/>
    <property type="match status" value="1"/>
</dbReference>
<dbReference type="InterPro" id="IPR006146">
    <property type="entry name" value="5'-Nucleotdase_CS"/>
</dbReference>
<feature type="region of interest" description="Disordered" evidence="5">
    <location>
        <begin position="36"/>
        <end position="89"/>
    </location>
</feature>
<feature type="domain" description="Calcineurin-like phosphoesterase" evidence="7">
    <location>
        <begin position="673"/>
        <end position="883"/>
    </location>
</feature>
<feature type="domain" description="5'-Nucleotidase C-terminal" evidence="9">
    <location>
        <begin position="959"/>
        <end position="1144"/>
    </location>
</feature>
<evidence type="ECO:0000256" key="1">
    <source>
        <dbReference type="ARBA" id="ARBA00022512"/>
    </source>
</evidence>
<feature type="transmembrane region" description="Helical" evidence="6">
    <location>
        <begin position="12"/>
        <end position="33"/>
    </location>
</feature>
<evidence type="ECO:0000313" key="11">
    <source>
        <dbReference type="Proteomes" id="UP000664357"/>
    </source>
</evidence>
<feature type="compositionally biased region" description="Polar residues" evidence="5">
    <location>
        <begin position="36"/>
        <end position="51"/>
    </location>
</feature>
<feature type="domain" description="5'-Nucleotidase C-terminal" evidence="9">
    <location>
        <begin position="424"/>
        <end position="572"/>
    </location>
</feature>
<keyword evidence="4" id="KW-0572">Peptidoglycan-anchor</keyword>
<protein>
    <recommendedName>
        <fullName evidence="12">Multifunctional 2',3'-cyclic-nucleotide 2'-phosphodiesterase/5'-nucleotidase/3'-nucleotidase</fullName>
    </recommendedName>
</protein>
<evidence type="ECO:0000256" key="6">
    <source>
        <dbReference type="SAM" id="Phobius"/>
    </source>
</evidence>
<organism evidence="10 11">
    <name type="scientific">Candidatus Enterococcus ferrettii</name>
    <dbReference type="NCBI Taxonomy" id="2815324"/>
    <lineage>
        <taxon>Bacteria</taxon>
        <taxon>Bacillati</taxon>
        <taxon>Bacillota</taxon>
        <taxon>Bacilli</taxon>
        <taxon>Lactobacillales</taxon>
        <taxon>Enterococcaceae</taxon>
        <taxon>Enterococcus</taxon>
    </lineage>
</organism>
<keyword evidence="1" id="KW-0134">Cell wall</keyword>
<dbReference type="InterPro" id="IPR006179">
    <property type="entry name" value="5_nucleotidase/apyrase"/>
</dbReference>
<reference evidence="10 11" key="2">
    <citation type="submission" date="2024-02" db="EMBL/GenBank/DDBJ databases">
        <title>The Genome Sequence of Enterococcus sp. DIV0159.</title>
        <authorList>
            <person name="Earl A."/>
            <person name="Manson A."/>
            <person name="Gilmore M."/>
            <person name="Sanders J."/>
            <person name="Shea T."/>
            <person name="Howe W."/>
            <person name="Livny J."/>
            <person name="Cuomo C."/>
            <person name="Neafsey D."/>
            <person name="Birren B."/>
        </authorList>
    </citation>
    <scope>NUCLEOTIDE SEQUENCE [LARGE SCALE GENOMIC DNA]</scope>
    <source>
        <strain evidence="10 11">665A</strain>
    </source>
</reference>
<keyword evidence="3" id="KW-0732">Signal</keyword>
<dbReference type="InterPro" id="IPR036907">
    <property type="entry name" value="5'-Nucleotdase_C_sf"/>
</dbReference>
<dbReference type="PROSITE" id="PS00786">
    <property type="entry name" value="5_NUCLEOTIDASE_2"/>
    <property type="match status" value="2"/>
</dbReference>
<feature type="compositionally biased region" description="Polar residues" evidence="5">
    <location>
        <begin position="62"/>
        <end position="78"/>
    </location>
</feature>